<dbReference type="PANTHER" id="PTHR43479:SF11">
    <property type="entry name" value="ACREF_ENVCD OPERON REPRESSOR-RELATED"/>
    <property type="match status" value="1"/>
</dbReference>
<dbReference type="AlphaFoldDB" id="A0A9D1P7W9"/>
<feature type="DNA-binding region" description="H-T-H motif" evidence="2">
    <location>
        <begin position="41"/>
        <end position="60"/>
    </location>
</feature>
<evidence type="ECO:0000259" key="3">
    <source>
        <dbReference type="PROSITE" id="PS50977"/>
    </source>
</evidence>
<dbReference type="GO" id="GO:0003677">
    <property type="term" value="F:DNA binding"/>
    <property type="evidence" value="ECO:0007669"/>
    <property type="project" value="UniProtKB-UniRule"/>
</dbReference>
<name>A0A9D1P7W9_9FIRM</name>
<dbReference type="PRINTS" id="PR00455">
    <property type="entry name" value="HTHTETR"/>
</dbReference>
<reference evidence="4" key="2">
    <citation type="journal article" date="2021" name="PeerJ">
        <title>Extensive microbial diversity within the chicken gut microbiome revealed by metagenomics and culture.</title>
        <authorList>
            <person name="Gilroy R."/>
            <person name="Ravi A."/>
            <person name="Getino M."/>
            <person name="Pursley I."/>
            <person name="Horton D.L."/>
            <person name="Alikhan N.F."/>
            <person name="Baker D."/>
            <person name="Gharbi K."/>
            <person name="Hall N."/>
            <person name="Watson M."/>
            <person name="Adriaenssens E.M."/>
            <person name="Foster-Nyarko E."/>
            <person name="Jarju S."/>
            <person name="Secka A."/>
            <person name="Antonio M."/>
            <person name="Oren A."/>
            <person name="Chaudhuri R.R."/>
            <person name="La Ragione R."/>
            <person name="Hildebrand F."/>
            <person name="Pallen M.J."/>
        </authorList>
    </citation>
    <scope>NUCLEOTIDE SEQUENCE</scope>
    <source>
        <strain evidence="4">CHK183-6373</strain>
    </source>
</reference>
<dbReference type="PANTHER" id="PTHR43479">
    <property type="entry name" value="ACREF/ENVCD OPERON REPRESSOR-RELATED"/>
    <property type="match status" value="1"/>
</dbReference>
<dbReference type="SUPFAM" id="SSF46689">
    <property type="entry name" value="Homeodomain-like"/>
    <property type="match status" value="1"/>
</dbReference>
<protein>
    <submittedName>
        <fullName evidence="4">TetR/AcrR family transcriptional regulator</fullName>
    </submittedName>
</protein>
<keyword evidence="1 2" id="KW-0238">DNA-binding</keyword>
<reference evidence="4" key="1">
    <citation type="submission" date="2020-10" db="EMBL/GenBank/DDBJ databases">
        <authorList>
            <person name="Gilroy R."/>
        </authorList>
    </citation>
    <scope>NUCLEOTIDE SEQUENCE</scope>
    <source>
        <strain evidence="4">CHK183-6373</strain>
    </source>
</reference>
<dbReference type="InterPro" id="IPR001647">
    <property type="entry name" value="HTH_TetR"/>
</dbReference>
<gene>
    <name evidence="4" type="ORF">IAA64_06955</name>
</gene>
<dbReference type="Gene3D" id="1.10.357.10">
    <property type="entry name" value="Tetracycline Repressor, domain 2"/>
    <property type="match status" value="1"/>
</dbReference>
<dbReference type="Proteomes" id="UP000886884">
    <property type="component" value="Unassembled WGS sequence"/>
</dbReference>
<accession>A0A9D1P7W9</accession>
<dbReference type="EMBL" id="DVOT01000127">
    <property type="protein sequence ID" value="HIV27692.1"/>
    <property type="molecule type" value="Genomic_DNA"/>
</dbReference>
<evidence type="ECO:0000256" key="2">
    <source>
        <dbReference type="PROSITE-ProRule" id="PRU00335"/>
    </source>
</evidence>
<feature type="domain" description="HTH tetR-type" evidence="3">
    <location>
        <begin position="18"/>
        <end position="78"/>
    </location>
</feature>
<comment type="caution">
    <text evidence="4">The sequence shown here is derived from an EMBL/GenBank/DDBJ whole genome shotgun (WGS) entry which is preliminary data.</text>
</comment>
<sequence>MRQTEKNVSPMSNEGRNAYVIEHITDALLKLLREKPIEDISISELCELAGIGRASFYRNFNSKEDILRTYIQGLFQEWTAAGAQGENRPLSEFLHSMFSHFEKHRDFYELLNQRNLIYLLKDGIIALCGPQMEHSKEEAYTRAYVAYTLYGWIEVWFQRGMQETAEEIAEMFQKHKL</sequence>
<dbReference type="PROSITE" id="PS50977">
    <property type="entry name" value="HTH_TETR_2"/>
    <property type="match status" value="1"/>
</dbReference>
<dbReference type="Pfam" id="PF14278">
    <property type="entry name" value="TetR_C_8"/>
    <property type="match status" value="1"/>
</dbReference>
<dbReference type="InterPro" id="IPR050624">
    <property type="entry name" value="HTH-type_Tx_Regulator"/>
</dbReference>
<proteinExistence type="predicted"/>
<dbReference type="InterPro" id="IPR039532">
    <property type="entry name" value="TetR_C_Firmicutes"/>
</dbReference>
<evidence type="ECO:0000256" key="1">
    <source>
        <dbReference type="ARBA" id="ARBA00023125"/>
    </source>
</evidence>
<evidence type="ECO:0000313" key="4">
    <source>
        <dbReference type="EMBL" id="HIV27692.1"/>
    </source>
</evidence>
<organism evidence="4 5">
    <name type="scientific">Candidatus Ornithocaccomicrobium faecavium</name>
    <dbReference type="NCBI Taxonomy" id="2840890"/>
    <lineage>
        <taxon>Bacteria</taxon>
        <taxon>Bacillati</taxon>
        <taxon>Bacillota</taxon>
        <taxon>Clostridia</taxon>
        <taxon>Candidatus Ornithocaccomicrobium</taxon>
    </lineage>
</organism>
<evidence type="ECO:0000313" key="5">
    <source>
        <dbReference type="Proteomes" id="UP000886884"/>
    </source>
</evidence>
<dbReference type="InterPro" id="IPR009057">
    <property type="entry name" value="Homeodomain-like_sf"/>
</dbReference>
<dbReference type="Pfam" id="PF00440">
    <property type="entry name" value="TetR_N"/>
    <property type="match status" value="1"/>
</dbReference>